<feature type="transmembrane region" description="Helical" evidence="1">
    <location>
        <begin position="53"/>
        <end position="76"/>
    </location>
</feature>
<comment type="caution">
    <text evidence="2">The sequence shown here is derived from an EMBL/GenBank/DDBJ whole genome shotgun (WGS) entry which is preliminary data.</text>
</comment>
<reference evidence="2 3" key="1">
    <citation type="journal article" date="2019" name="Int. J. Syst. Evol. Microbiol.">
        <title>The Global Catalogue of Microorganisms (GCM) 10K type strain sequencing project: providing services to taxonomists for standard genome sequencing and annotation.</title>
        <authorList>
            <consortium name="The Broad Institute Genomics Platform"/>
            <consortium name="The Broad Institute Genome Sequencing Center for Infectious Disease"/>
            <person name="Wu L."/>
            <person name="Ma J."/>
        </authorList>
    </citation>
    <scope>NUCLEOTIDE SEQUENCE [LARGE SCALE GENOMIC DNA]</scope>
    <source>
        <strain evidence="2 3">PSRA2</strain>
    </source>
</reference>
<keyword evidence="3" id="KW-1185">Reference proteome</keyword>
<dbReference type="Proteomes" id="UP001596406">
    <property type="component" value="Unassembled WGS sequence"/>
</dbReference>
<dbReference type="AlphaFoldDB" id="A0ABD5UDK5"/>
<feature type="transmembrane region" description="Helical" evidence="1">
    <location>
        <begin position="25"/>
        <end position="46"/>
    </location>
</feature>
<organism evidence="2 3">
    <name type="scientific">Halomarina ordinaria</name>
    <dbReference type="NCBI Taxonomy" id="3033939"/>
    <lineage>
        <taxon>Archaea</taxon>
        <taxon>Methanobacteriati</taxon>
        <taxon>Methanobacteriota</taxon>
        <taxon>Stenosarchaea group</taxon>
        <taxon>Halobacteria</taxon>
        <taxon>Halobacteriales</taxon>
        <taxon>Natronomonadaceae</taxon>
        <taxon>Halomarina</taxon>
    </lineage>
</organism>
<keyword evidence="1" id="KW-0812">Transmembrane</keyword>
<accession>A0ABD5UDK5</accession>
<gene>
    <name evidence="2" type="ORF">ACFQHK_09925</name>
</gene>
<dbReference type="RefSeq" id="WP_304448504.1">
    <property type="nucleotide sequence ID" value="NZ_JARRAH010000001.1"/>
</dbReference>
<keyword evidence="1" id="KW-0472">Membrane</keyword>
<feature type="transmembrane region" description="Helical" evidence="1">
    <location>
        <begin position="82"/>
        <end position="108"/>
    </location>
</feature>
<evidence type="ECO:0000256" key="1">
    <source>
        <dbReference type="SAM" id="Phobius"/>
    </source>
</evidence>
<proteinExistence type="predicted"/>
<name>A0ABD5UDK5_9EURY</name>
<sequence>MAPSPVGAVSPVAQSDSSSLAATELFMVLSVDIILVILLTAVLVAVGRRTGVLAGVAPQLPSPTGAFLLASAVVVVSELVRLQLVAAAILAVLCVVMGGLAAVVLTAFDEEGATNGSDPEEPTTD</sequence>
<evidence type="ECO:0000313" key="2">
    <source>
        <dbReference type="EMBL" id="MFC6836829.1"/>
    </source>
</evidence>
<evidence type="ECO:0000313" key="3">
    <source>
        <dbReference type="Proteomes" id="UP001596406"/>
    </source>
</evidence>
<dbReference type="EMBL" id="JBHSXM010000001">
    <property type="protein sequence ID" value="MFC6836829.1"/>
    <property type="molecule type" value="Genomic_DNA"/>
</dbReference>
<keyword evidence="1" id="KW-1133">Transmembrane helix</keyword>
<protein>
    <submittedName>
        <fullName evidence="2">Uncharacterized protein</fullName>
    </submittedName>
</protein>